<feature type="transmembrane region" description="Helical" evidence="10">
    <location>
        <begin position="623"/>
        <end position="651"/>
    </location>
</feature>
<dbReference type="Pfam" id="PF02990">
    <property type="entry name" value="EMP70"/>
    <property type="match status" value="1"/>
</dbReference>
<keyword evidence="12" id="KW-1185">Reference proteome</keyword>
<evidence type="ECO:0000256" key="7">
    <source>
        <dbReference type="ARBA" id="ARBA00022989"/>
    </source>
</evidence>
<dbReference type="GO" id="GO:0000139">
    <property type="term" value="C:Golgi membrane"/>
    <property type="evidence" value="ECO:0007669"/>
    <property type="project" value="UniProtKB-SubCell"/>
</dbReference>
<dbReference type="AlphaFoldDB" id="A0AAW1PEY1"/>
<feature type="chain" id="PRO_5043113104" description="Transmembrane 9 superfamily member" evidence="10">
    <location>
        <begin position="21"/>
        <end position="688"/>
    </location>
</feature>
<dbReference type="InterPro" id="IPR004240">
    <property type="entry name" value="EMP70"/>
</dbReference>
<feature type="transmembrane region" description="Helical" evidence="10">
    <location>
        <begin position="457"/>
        <end position="480"/>
    </location>
</feature>
<reference evidence="11 12" key="1">
    <citation type="journal article" date="2024" name="Nat. Commun.">
        <title>Phylogenomics reveals the evolutionary origins of lichenization in chlorophyte algae.</title>
        <authorList>
            <person name="Puginier C."/>
            <person name="Libourel C."/>
            <person name="Otte J."/>
            <person name="Skaloud P."/>
            <person name="Haon M."/>
            <person name="Grisel S."/>
            <person name="Petersen M."/>
            <person name="Berrin J.G."/>
            <person name="Delaux P.M."/>
            <person name="Dal Grande F."/>
            <person name="Keller J."/>
        </authorList>
    </citation>
    <scope>NUCLEOTIDE SEQUENCE [LARGE SCALE GENOMIC DNA]</scope>
    <source>
        <strain evidence="11 12">SAG 2043</strain>
    </source>
</reference>
<dbReference type="PANTHER" id="PTHR10766:SF55">
    <property type="entry name" value="TRANSMEMBRANE 9 SUPERFAMILY MEMBER 4"/>
    <property type="match status" value="1"/>
</dbReference>
<feature type="transmembrane region" description="Helical" evidence="10">
    <location>
        <begin position="546"/>
        <end position="568"/>
    </location>
</feature>
<keyword evidence="7 10" id="KW-1133">Transmembrane helix</keyword>
<comment type="caution">
    <text evidence="11">The sequence shown here is derived from an EMBL/GenBank/DDBJ whole genome shotgun (WGS) entry which is preliminary data.</text>
</comment>
<evidence type="ECO:0000256" key="9">
    <source>
        <dbReference type="ARBA" id="ARBA00023136"/>
    </source>
</evidence>
<keyword evidence="9 10" id="KW-0472">Membrane</keyword>
<dbReference type="EMBL" id="JALJOR010000013">
    <property type="protein sequence ID" value="KAK9807028.1"/>
    <property type="molecule type" value="Genomic_DNA"/>
</dbReference>
<evidence type="ECO:0000256" key="3">
    <source>
        <dbReference type="ARBA" id="ARBA00005227"/>
    </source>
</evidence>
<organism evidence="11 12">
    <name type="scientific">[Myrmecia] bisecta</name>
    <dbReference type="NCBI Taxonomy" id="41462"/>
    <lineage>
        <taxon>Eukaryota</taxon>
        <taxon>Viridiplantae</taxon>
        <taxon>Chlorophyta</taxon>
        <taxon>core chlorophytes</taxon>
        <taxon>Trebouxiophyceae</taxon>
        <taxon>Trebouxiales</taxon>
        <taxon>Trebouxiaceae</taxon>
        <taxon>Myrmecia</taxon>
    </lineage>
</organism>
<gene>
    <name evidence="11" type="ORF">WJX72_011093</name>
</gene>
<keyword evidence="5 10" id="KW-0732">Signal</keyword>
<evidence type="ECO:0000256" key="10">
    <source>
        <dbReference type="RuleBase" id="RU363079"/>
    </source>
</evidence>
<feature type="transmembrane region" description="Helical" evidence="10">
    <location>
        <begin position="419"/>
        <end position="445"/>
    </location>
</feature>
<feature type="transmembrane region" description="Helical" evidence="10">
    <location>
        <begin position="492"/>
        <end position="517"/>
    </location>
</feature>
<feature type="transmembrane region" description="Helical" evidence="10">
    <location>
        <begin position="321"/>
        <end position="343"/>
    </location>
</feature>
<dbReference type="Proteomes" id="UP001489004">
    <property type="component" value="Unassembled WGS sequence"/>
</dbReference>
<evidence type="ECO:0000256" key="8">
    <source>
        <dbReference type="ARBA" id="ARBA00023034"/>
    </source>
</evidence>
<comment type="subcellular location">
    <subcellularLocation>
        <location evidence="1">Endosome membrane</location>
        <topology evidence="1">Multi-pass membrane protein</topology>
    </subcellularLocation>
    <subcellularLocation>
        <location evidence="2">Golgi apparatus membrane</location>
        <topology evidence="2">Multi-pass membrane protein</topology>
    </subcellularLocation>
</comment>
<feature type="transmembrane region" description="Helical" evidence="10">
    <location>
        <begin position="387"/>
        <end position="413"/>
    </location>
</feature>
<evidence type="ECO:0000256" key="2">
    <source>
        <dbReference type="ARBA" id="ARBA00004653"/>
    </source>
</evidence>
<feature type="transmembrane region" description="Helical" evidence="10">
    <location>
        <begin position="657"/>
        <end position="679"/>
    </location>
</feature>
<comment type="similarity">
    <text evidence="3 10">Belongs to the nonaspanin (TM9SF) (TC 9.A.2) family.</text>
</comment>
<evidence type="ECO:0000256" key="6">
    <source>
        <dbReference type="ARBA" id="ARBA00022753"/>
    </source>
</evidence>
<evidence type="ECO:0000313" key="12">
    <source>
        <dbReference type="Proteomes" id="UP001489004"/>
    </source>
</evidence>
<feature type="transmembrane region" description="Helical" evidence="10">
    <location>
        <begin position="574"/>
        <end position="603"/>
    </location>
</feature>
<proteinExistence type="inferred from homology"/>
<evidence type="ECO:0000256" key="5">
    <source>
        <dbReference type="ARBA" id="ARBA00022729"/>
    </source>
</evidence>
<dbReference type="GO" id="GO:0072657">
    <property type="term" value="P:protein localization to membrane"/>
    <property type="evidence" value="ECO:0007669"/>
    <property type="project" value="TreeGrafter"/>
</dbReference>
<keyword evidence="8" id="KW-0333">Golgi apparatus</keyword>
<accession>A0AAW1PEY1</accession>
<keyword evidence="4 10" id="KW-0812">Transmembrane</keyword>
<evidence type="ECO:0000313" key="11">
    <source>
        <dbReference type="EMBL" id="KAK9807028.1"/>
    </source>
</evidence>
<dbReference type="PANTHER" id="PTHR10766">
    <property type="entry name" value="TRANSMEMBRANE 9 SUPERFAMILY PROTEIN"/>
    <property type="match status" value="1"/>
</dbReference>
<evidence type="ECO:0000256" key="4">
    <source>
        <dbReference type="ARBA" id="ARBA00022692"/>
    </source>
</evidence>
<name>A0AAW1PEY1_9CHLO</name>
<keyword evidence="6" id="KW-0967">Endosome</keyword>
<protein>
    <recommendedName>
        <fullName evidence="10">Transmembrane 9 superfamily member</fullName>
    </recommendedName>
</protein>
<sequence length="688" mass="76897">MGSIVWAAVLLLSLATGSDAYYLPGTYPREFFLGQTLQAEVNSLTSAETELPFNYYSLPFCPPPEGVRKSLNSINPGTILMGSRIENSPYNFTMLVEEKTKLVCRPEGHYPPLTEAEVNNLKEKINAHYRIRLILDNLPITTYDLADNPESVRPGFEVGFQTDSKFYVNNHLMFKILVHRTNGQYTRARENMAEIEAAAVVEGGARRKLLQSSRRLASKAEQKFSESYDSELDMDDMLDIDDSMYMVVGFEVMACSIAREAGRKLEDISCITDDGHPPTPQEVKKDAKIVYTYDVFWEQSETSWASRWDAYLKMPGGRVHWFSILNSLMVVLVMSSIVAMIMMRTIRRDLQRYEGLLGDAGSADTEESGWKMVSGDVFRAPKNAVHLCVQLGSGVQIISSAFITLFFAALGFLSPASRGALLTALLVMYLLLAVAAGFAAVWLWGMIHRSYEGWTAVAWRVAAYFPGITLFALSLLNILIHQTGSSGAIPLGAFFSLVSLWFLISIPLCFSGGMIAAKQEVKSYPTRTNQIPRHIPPPHWASHPTVLFLAAGLLPFGTIFVELYFAMTSIWQGYFYYIFGFCFVVGALTVIITVEVAVVCSYVQLCAEDYLWWWRSFMRGGSVAFYIGLYAIGFLFNTLHVLSGFLSVLLYLSYMALVLWGIYLAMGTVGFLSSFYFAYQIFGSVKAD</sequence>
<dbReference type="GO" id="GO:0010008">
    <property type="term" value="C:endosome membrane"/>
    <property type="evidence" value="ECO:0007669"/>
    <property type="project" value="UniProtKB-SubCell"/>
</dbReference>
<feature type="signal peptide" evidence="10">
    <location>
        <begin position="1"/>
        <end position="20"/>
    </location>
</feature>
<evidence type="ECO:0000256" key="1">
    <source>
        <dbReference type="ARBA" id="ARBA00004337"/>
    </source>
</evidence>